<organism evidence="2 3">
    <name type="scientific">Bemisia tabaci</name>
    <name type="common">Sweetpotato whitefly</name>
    <name type="synonym">Aleurodes tabaci</name>
    <dbReference type="NCBI Taxonomy" id="7038"/>
    <lineage>
        <taxon>Eukaryota</taxon>
        <taxon>Metazoa</taxon>
        <taxon>Ecdysozoa</taxon>
        <taxon>Arthropoda</taxon>
        <taxon>Hexapoda</taxon>
        <taxon>Insecta</taxon>
        <taxon>Pterygota</taxon>
        <taxon>Neoptera</taxon>
        <taxon>Paraneoptera</taxon>
        <taxon>Hemiptera</taxon>
        <taxon>Sternorrhyncha</taxon>
        <taxon>Aleyrodoidea</taxon>
        <taxon>Aleyrodidae</taxon>
        <taxon>Aleyrodinae</taxon>
        <taxon>Bemisia</taxon>
    </lineage>
</organism>
<dbReference type="PROSITE" id="PS00092">
    <property type="entry name" value="N6_MTASE"/>
    <property type="match status" value="1"/>
</dbReference>
<sequence>MSILFKNDTGWFISHLAHLKSIYRGDLDDSALTNLEKLFDISSPFAKVTETSLKKKRKRKGENSDNHEPTSLEEIEFIRKKSNKFLEELKVADMFSMRLESASQENNAEAQEVAKNMLRLFKSPNCKFNGGNSNESNVTAMCHQNLCIFPPKCRFFNSDIREMDYELLEKEGRFNAILMDPPWWNKYIRRKRKKCTVESYDMLYNEELLKFPMNRFLDEAGVVLIWCTNAPSHILELSKVLLPAWNLEHIATWYWLKVTKSGDPVCPFSEPCQKQPFERIIIASRSQDLKSKFAALDKRLILSVPSAIHSHKPPLIDILKDFLPESPRCLEIFARYLLPGWTSVGNEVLRLQCSPSFDTDKEKTQV</sequence>
<name>A0A9P0AG56_BEMTA</name>
<dbReference type="GO" id="GO:0032259">
    <property type="term" value="P:methylation"/>
    <property type="evidence" value="ECO:0007669"/>
    <property type="project" value="InterPro"/>
</dbReference>
<dbReference type="AlphaFoldDB" id="A0A9P0AG56"/>
<dbReference type="PROSITE" id="PS51143">
    <property type="entry name" value="MT_A70"/>
    <property type="match status" value="1"/>
</dbReference>
<dbReference type="Proteomes" id="UP001152759">
    <property type="component" value="Chromosome 5"/>
</dbReference>
<dbReference type="Gene3D" id="3.40.50.150">
    <property type="entry name" value="Vaccinia Virus protein VP39"/>
    <property type="match status" value="1"/>
</dbReference>
<dbReference type="InterPro" id="IPR007757">
    <property type="entry name" value="MT-A70-like"/>
</dbReference>
<dbReference type="SUPFAM" id="SSF53335">
    <property type="entry name" value="S-adenosyl-L-methionine-dependent methyltransferases"/>
    <property type="match status" value="1"/>
</dbReference>
<dbReference type="InterPro" id="IPR002052">
    <property type="entry name" value="DNA_methylase_N6_adenine_CS"/>
</dbReference>
<evidence type="ECO:0008006" key="4">
    <source>
        <dbReference type="Google" id="ProtNLM"/>
    </source>
</evidence>
<protein>
    <recommendedName>
        <fullName evidence="4">Methyltransferase-like protein 4</fullName>
    </recommendedName>
</protein>
<dbReference type="GO" id="GO:0005634">
    <property type="term" value="C:nucleus"/>
    <property type="evidence" value="ECO:0007669"/>
    <property type="project" value="TreeGrafter"/>
</dbReference>
<dbReference type="GO" id="GO:0003676">
    <property type="term" value="F:nucleic acid binding"/>
    <property type="evidence" value="ECO:0007669"/>
    <property type="project" value="InterPro"/>
</dbReference>
<dbReference type="GO" id="GO:0008168">
    <property type="term" value="F:methyltransferase activity"/>
    <property type="evidence" value="ECO:0007669"/>
    <property type="project" value="InterPro"/>
</dbReference>
<dbReference type="PANTHER" id="PTHR12829:SF4">
    <property type="entry name" value="N(6)-ADENINE-SPECIFIC METHYLTRANSFERASE METTL4"/>
    <property type="match status" value="1"/>
</dbReference>
<keyword evidence="3" id="KW-1185">Reference proteome</keyword>
<evidence type="ECO:0000256" key="1">
    <source>
        <dbReference type="PROSITE-ProRule" id="PRU00489"/>
    </source>
</evidence>
<accession>A0A9P0AG56</accession>
<dbReference type="PANTHER" id="PTHR12829">
    <property type="entry name" value="N6-ADENOSINE-METHYLTRANSFERASE"/>
    <property type="match status" value="1"/>
</dbReference>
<dbReference type="EMBL" id="OU963866">
    <property type="protein sequence ID" value="CAH0391081.1"/>
    <property type="molecule type" value="Genomic_DNA"/>
</dbReference>
<dbReference type="InterPro" id="IPR029063">
    <property type="entry name" value="SAM-dependent_MTases_sf"/>
</dbReference>
<comment type="similarity">
    <text evidence="1">Belongs to the MT-A70-like family.</text>
</comment>
<proteinExistence type="inferred from homology"/>
<dbReference type="Pfam" id="PF05063">
    <property type="entry name" value="MT-A70"/>
    <property type="match status" value="1"/>
</dbReference>
<reference evidence="2" key="1">
    <citation type="submission" date="2021-12" db="EMBL/GenBank/DDBJ databases">
        <authorList>
            <person name="King R."/>
        </authorList>
    </citation>
    <scope>NUCLEOTIDE SEQUENCE</scope>
</reference>
<gene>
    <name evidence="2" type="ORF">BEMITA_LOCUS9731</name>
</gene>
<evidence type="ECO:0000313" key="3">
    <source>
        <dbReference type="Proteomes" id="UP001152759"/>
    </source>
</evidence>
<evidence type="ECO:0000313" key="2">
    <source>
        <dbReference type="EMBL" id="CAH0391081.1"/>
    </source>
</evidence>